<proteinExistence type="predicted"/>
<dbReference type="EMBL" id="MU004238">
    <property type="protein sequence ID" value="KAF2666495.1"/>
    <property type="molecule type" value="Genomic_DNA"/>
</dbReference>
<dbReference type="OrthoDB" id="5365129at2759"/>
<reference evidence="2" key="1">
    <citation type="journal article" date="2020" name="Stud. Mycol.">
        <title>101 Dothideomycetes genomes: a test case for predicting lifestyles and emergence of pathogens.</title>
        <authorList>
            <person name="Haridas S."/>
            <person name="Albert R."/>
            <person name="Binder M."/>
            <person name="Bloem J."/>
            <person name="Labutti K."/>
            <person name="Salamov A."/>
            <person name="Andreopoulos B."/>
            <person name="Baker S."/>
            <person name="Barry K."/>
            <person name="Bills G."/>
            <person name="Bluhm B."/>
            <person name="Cannon C."/>
            <person name="Castanera R."/>
            <person name="Culley D."/>
            <person name="Daum C."/>
            <person name="Ezra D."/>
            <person name="Gonzalez J."/>
            <person name="Henrissat B."/>
            <person name="Kuo A."/>
            <person name="Liang C."/>
            <person name="Lipzen A."/>
            <person name="Lutzoni F."/>
            <person name="Magnuson J."/>
            <person name="Mondo S."/>
            <person name="Nolan M."/>
            <person name="Ohm R."/>
            <person name="Pangilinan J."/>
            <person name="Park H.-J."/>
            <person name="Ramirez L."/>
            <person name="Alfaro M."/>
            <person name="Sun H."/>
            <person name="Tritt A."/>
            <person name="Yoshinaga Y."/>
            <person name="Zwiers L.-H."/>
            <person name="Turgeon B."/>
            <person name="Goodwin S."/>
            <person name="Spatafora J."/>
            <person name="Crous P."/>
            <person name="Grigoriev I."/>
        </authorList>
    </citation>
    <scope>NUCLEOTIDE SEQUENCE</scope>
    <source>
        <strain evidence="2">CBS 115976</strain>
    </source>
</reference>
<dbReference type="AlphaFoldDB" id="A0A6A6U2H3"/>
<keyword evidence="3" id="KW-1185">Reference proteome</keyword>
<evidence type="ECO:0000313" key="2">
    <source>
        <dbReference type="EMBL" id="KAF2666495.1"/>
    </source>
</evidence>
<evidence type="ECO:0000256" key="1">
    <source>
        <dbReference type="SAM" id="MobiDB-lite"/>
    </source>
</evidence>
<protein>
    <submittedName>
        <fullName evidence="2">Uncharacterized protein</fullName>
    </submittedName>
</protein>
<dbReference type="Proteomes" id="UP000799302">
    <property type="component" value="Unassembled WGS sequence"/>
</dbReference>
<accession>A0A6A6U2H3</accession>
<sequence>MAGVMAFDVAANLFNVGVTFASLGSILKTNYNENQQTSVTVVIGNAPASDGSVAHIALFEEGGGRIGQYKGSRNGHWGDGAQYITIDHDQNGKKQSVPAYLHMAMQENDGICVSGIFASSNGVSWGWTGDIAVGCGGQWYPSTQAVGSSNNNPRCFVMDKDHSNGVIANGISLHMRDFSTDQDLLDQYNEKSDRLCKNTARMTFQDNTTPDTIPKFFTPSLQDGYTHKDDTPGASGGGLKNPDQGIDRKRAGYPDGAPTTKRKRQLRVEPRSGNRTRVSGLKNNRPGHLVISEWSGHSAKEVCDHPNSIGPDFVSMAERTFCDMETGKWWPFCEDEKSGRCFDLDKQVVRGLPKQLIKRWLTDASSYPIPTKEYVTSDVWPHLNKA</sequence>
<feature type="region of interest" description="Disordered" evidence="1">
    <location>
        <begin position="206"/>
        <end position="284"/>
    </location>
</feature>
<evidence type="ECO:0000313" key="3">
    <source>
        <dbReference type="Proteomes" id="UP000799302"/>
    </source>
</evidence>
<gene>
    <name evidence="2" type="ORF">BT63DRAFT_472849</name>
</gene>
<name>A0A6A6U2H3_9PEZI</name>
<organism evidence="2 3">
    <name type="scientific">Microthyrium microscopicum</name>
    <dbReference type="NCBI Taxonomy" id="703497"/>
    <lineage>
        <taxon>Eukaryota</taxon>
        <taxon>Fungi</taxon>
        <taxon>Dikarya</taxon>
        <taxon>Ascomycota</taxon>
        <taxon>Pezizomycotina</taxon>
        <taxon>Dothideomycetes</taxon>
        <taxon>Dothideomycetes incertae sedis</taxon>
        <taxon>Microthyriales</taxon>
        <taxon>Microthyriaceae</taxon>
        <taxon>Microthyrium</taxon>
    </lineage>
</organism>